<dbReference type="AlphaFoldDB" id="Q1J0H9"/>
<dbReference type="HOGENOM" id="CLU_038813_0_0_0"/>
<name>Q1J0H9_DEIGD</name>
<evidence type="ECO:0000256" key="1">
    <source>
        <dbReference type="ARBA" id="ARBA00004193"/>
    </source>
</evidence>
<keyword evidence="5" id="KW-0472">Membrane</keyword>
<dbReference type="CDD" id="cd06354">
    <property type="entry name" value="PBP1_PrnA-like"/>
    <property type="match status" value="1"/>
</dbReference>
<evidence type="ECO:0000313" key="8">
    <source>
        <dbReference type="EMBL" id="ABF45005.1"/>
    </source>
</evidence>
<dbReference type="PANTHER" id="PTHR34296:SF2">
    <property type="entry name" value="ABC TRANSPORTER GUANOSINE-BINDING PROTEIN NUPN"/>
    <property type="match status" value="1"/>
</dbReference>
<comment type="similarity">
    <text evidence="2">Belongs to the BMP lipoprotein family.</text>
</comment>
<feature type="domain" description="ABC transporter substrate-binding protein PnrA-like" evidence="7">
    <location>
        <begin position="37"/>
        <end position="237"/>
    </location>
</feature>
<comment type="subcellular location">
    <subcellularLocation>
        <location evidence="1">Cell membrane</location>
        <topology evidence="1">Lipid-anchor</topology>
    </subcellularLocation>
</comment>
<dbReference type="Gene3D" id="3.40.50.2300">
    <property type="match status" value="4"/>
</dbReference>
<dbReference type="STRING" id="319795.Dgeo_0703"/>
<dbReference type="SUPFAM" id="SSF53822">
    <property type="entry name" value="Periplasmic binding protein-like I"/>
    <property type="match status" value="1"/>
</dbReference>
<dbReference type="InterPro" id="IPR028082">
    <property type="entry name" value="Peripla_BP_I"/>
</dbReference>
<dbReference type="InterPro" id="IPR003760">
    <property type="entry name" value="PnrA-like"/>
</dbReference>
<evidence type="ECO:0000256" key="6">
    <source>
        <dbReference type="ARBA" id="ARBA00023288"/>
    </source>
</evidence>
<keyword evidence="9" id="KW-1185">Reference proteome</keyword>
<dbReference type="PANTHER" id="PTHR34296">
    <property type="entry name" value="TRANSCRIPTIONAL ACTIVATOR PROTEIN MED"/>
    <property type="match status" value="1"/>
</dbReference>
<evidence type="ECO:0000256" key="2">
    <source>
        <dbReference type="ARBA" id="ARBA00008610"/>
    </source>
</evidence>
<proteinExistence type="inferred from homology"/>
<evidence type="ECO:0000259" key="7">
    <source>
        <dbReference type="Pfam" id="PF02608"/>
    </source>
</evidence>
<dbReference type="InterPro" id="IPR050957">
    <property type="entry name" value="BMP_lipoprotein"/>
</dbReference>
<evidence type="ECO:0000256" key="3">
    <source>
        <dbReference type="ARBA" id="ARBA00022475"/>
    </source>
</evidence>
<dbReference type="Pfam" id="PF02608">
    <property type="entry name" value="Bmp"/>
    <property type="match status" value="1"/>
</dbReference>
<organism evidence="8 9">
    <name type="scientific">Deinococcus geothermalis (strain DSM 11300 / CIP 105573 / AG-3a)</name>
    <dbReference type="NCBI Taxonomy" id="319795"/>
    <lineage>
        <taxon>Bacteria</taxon>
        <taxon>Thermotogati</taxon>
        <taxon>Deinococcota</taxon>
        <taxon>Deinococci</taxon>
        <taxon>Deinococcales</taxon>
        <taxon>Deinococcaceae</taxon>
        <taxon>Deinococcus</taxon>
    </lineage>
</organism>
<sequence length="378" mass="39544">MKTPGNIGAMRMRCVALSLTFIPLLTFGSVSAIKVGLAFDLGGRNDQGFNQAAYQGARRAIAEAGGEVLTFEPKKLAEVGAGIPKLAQQGANLIIGVGFSNNAAVTAAAAKYPTTFFVTVDDLPKGPNTAGLRFREQEGSFLAGYLAGKQSATGRIGFIGGVDLPVIRRFRAGFEAGVKFACSSCEVKSVYVSTTSQGFSDPATAKQLAAKLLADGADIIYAAAGASGLGVIEQIKAQPCLKAANLPQGVKFLADPYKGVPRSAAEQKLCAGDTRPTFFIGVDVNQNALGDFDKNPATLNHGLTSMLKRVDNAVYTIIKDTAESRPWRSGDRSFGLSNGGVALAIDQYNKALISADMQANLKKVEDLIVSGTLKVPAK</sequence>
<evidence type="ECO:0000256" key="5">
    <source>
        <dbReference type="ARBA" id="ARBA00023136"/>
    </source>
</evidence>
<gene>
    <name evidence="8" type="ordered locus">Dgeo_0703</name>
</gene>
<accession>Q1J0H9</accession>
<keyword evidence="3" id="KW-1003">Cell membrane</keyword>
<keyword evidence="4" id="KW-0732">Signal</keyword>
<dbReference type="eggNOG" id="COG1744">
    <property type="taxonomic scope" value="Bacteria"/>
</dbReference>
<evidence type="ECO:0000256" key="4">
    <source>
        <dbReference type="ARBA" id="ARBA00022729"/>
    </source>
</evidence>
<keyword evidence="6" id="KW-0449">Lipoprotein</keyword>
<dbReference type="EMBL" id="CP000359">
    <property type="protein sequence ID" value="ABF45005.1"/>
    <property type="molecule type" value="Genomic_DNA"/>
</dbReference>
<dbReference type="KEGG" id="dge:Dgeo_0703"/>
<dbReference type="Proteomes" id="UP000002431">
    <property type="component" value="Chromosome"/>
</dbReference>
<dbReference type="GO" id="GO:0005886">
    <property type="term" value="C:plasma membrane"/>
    <property type="evidence" value="ECO:0007669"/>
    <property type="project" value="UniProtKB-SubCell"/>
</dbReference>
<reference evidence="8" key="1">
    <citation type="submission" date="2006-04" db="EMBL/GenBank/DDBJ databases">
        <title>Complete sequence of chromosome of Deinococcus geothermalis DSM 11300.</title>
        <authorList>
            <consortium name="US DOE Joint Genome Institute"/>
            <person name="Copeland A."/>
            <person name="Lucas S."/>
            <person name="Lapidus A."/>
            <person name="Barry K."/>
            <person name="Detter J.C."/>
            <person name="Glavina del Rio T."/>
            <person name="Hammon N."/>
            <person name="Israni S."/>
            <person name="Dalin E."/>
            <person name="Tice H."/>
            <person name="Pitluck S."/>
            <person name="Brettin T."/>
            <person name="Bruce D."/>
            <person name="Han C."/>
            <person name="Tapia R."/>
            <person name="Saunders E."/>
            <person name="Gilna P."/>
            <person name="Schmutz J."/>
            <person name="Larimer F."/>
            <person name="Land M."/>
            <person name="Hauser L."/>
            <person name="Kyrpides N."/>
            <person name="Kim E."/>
            <person name="Daly M.J."/>
            <person name="Fredrickson J.K."/>
            <person name="Makarova K.S."/>
            <person name="Gaidamakova E.K."/>
            <person name="Zhai M."/>
            <person name="Richardson P."/>
        </authorList>
    </citation>
    <scope>NUCLEOTIDE SEQUENCE</scope>
    <source>
        <strain evidence="8">DSM 11300</strain>
    </source>
</reference>
<evidence type="ECO:0000313" key="9">
    <source>
        <dbReference type="Proteomes" id="UP000002431"/>
    </source>
</evidence>
<protein>
    <submittedName>
        <fullName evidence="8">Nucleoside-binding protein</fullName>
    </submittedName>
</protein>